<dbReference type="EC" id="2.7.1.35" evidence="2"/>
<keyword evidence="9" id="KW-0012">Acyltransferase</keyword>
<dbReference type="EMBL" id="REGW02000002">
    <property type="protein sequence ID" value="KAE8299487.1"/>
    <property type="molecule type" value="Genomic_DNA"/>
</dbReference>
<dbReference type="Gene3D" id="3.40.1190.20">
    <property type="match status" value="1"/>
</dbReference>
<dbReference type="AlphaFoldDB" id="A0A6G0J7B0"/>
<dbReference type="PANTHER" id="PTHR10534:SF2">
    <property type="entry name" value="PYRIDOXAL KINASE"/>
    <property type="match status" value="1"/>
</dbReference>
<comment type="caution">
    <text evidence="9">The sequence shown here is derived from an EMBL/GenBank/DDBJ whole genome shotgun (WGS) entry which is preliminary data.</text>
</comment>
<dbReference type="Pfam" id="PF16076">
    <property type="entry name" value="Acyltransf_C"/>
    <property type="match status" value="1"/>
</dbReference>
<evidence type="ECO:0000259" key="8">
    <source>
        <dbReference type="SMART" id="SM00563"/>
    </source>
</evidence>
<dbReference type="GO" id="GO:0008478">
    <property type="term" value="F:pyridoxal kinase activity"/>
    <property type="evidence" value="ECO:0007669"/>
    <property type="project" value="UniProtKB-EC"/>
</dbReference>
<dbReference type="SUPFAM" id="SSF53613">
    <property type="entry name" value="Ribokinase-like"/>
    <property type="match status" value="1"/>
</dbReference>
<dbReference type="InterPro" id="IPR032098">
    <property type="entry name" value="Acyltransf_C"/>
</dbReference>
<evidence type="ECO:0000256" key="4">
    <source>
        <dbReference type="ARBA" id="ARBA00022741"/>
    </source>
</evidence>
<evidence type="ECO:0000256" key="7">
    <source>
        <dbReference type="ARBA" id="ARBA00032808"/>
    </source>
</evidence>
<comment type="similarity">
    <text evidence="1">Belongs to the pyridoxine kinase family.</text>
</comment>
<evidence type="ECO:0000256" key="1">
    <source>
        <dbReference type="ARBA" id="ARBA00008805"/>
    </source>
</evidence>
<dbReference type="InterPro" id="IPR002123">
    <property type="entry name" value="Plipid/glycerol_acylTrfase"/>
</dbReference>
<dbReference type="UniPathway" id="UPA01068">
    <property type="reaction ID" value="UER00298"/>
</dbReference>
<evidence type="ECO:0000313" key="10">
    <source>
        <dbReference type="Proteomes" id="UP000424527"/>
    </source>
</evidence>
<organism evidence="9 10">
    <name type="scientific">Larimichthys crocea</name>
    <name type="common">Large yellow croaker</name>
    <name type="synonym">Pseudosciaena crocea</name>
    <dbReference type="NCBI Taxonomy" id="215358"/>
    <lineage>
        <taxon>Eukaryota</taxon>
        <taxon>Metazoa</taxon>
        <taxon>Chordata</taxon>
        <taxon>Craniata</taxon>
        <taxon>Vertebrata</taxon>
        <taxon>Euteleostomi</taxon>
        <taxon>Actinopterygii</taxon>
        <taxon>Neopterygii</taxon>
        <taxon>Teleostei</taxon>
        <taxon>Neoteleostei</taxon>
        <taxon>Acanthomorphata</taxon>
        <taxon>Eupercaria</taxon>
        <taxon>Sciaenidae</taxon>
        <taxon>Larimichthys</taxon>
    </lineage>
</organism>
<keyword evidence="4" id="KW-0547">Nucleotide-binding</keyword>
<feature type="domain" description="Phospholipid/glycerol acyltransferase" evidence="8">
    <location>
        <begin position="398"/>
        <end position="520"/>
    </location>
</feature>
<dbReference type="CDD" id="cd01173">
    <property type="entry name" value="pyridoxal_pyridoxamine_kinase"/>
    <property type="match status" value="1"/>
</dbReference>
<dbReference type="InterPro" id="IPR004625">
    <property type="entry name" value="PyrdxlKinase"/>
</dbReference>
<keyword evidence="6" id="KW-0067">ATP-binding</keyword>
<dbReference type="PANTHER" id="PTHR10534">
    <property type="entry name" value="PYRIDOXAL KINASE"/>
    <property type="match status" value="1"/>
</dbReference>
<dbReference type="Pfam" id="PF01553">
    <property type="entry name" value="Acyltransferase"/>
    <property type="match status" value="1"/>
</dbReference>
<evidence type="ECO:0000313" key="9">
    <source>
        <dbReference type="EMBL" id="KAE8299487.1"/>
    </source>
</evidence>
<evidence type="ECO:0000256" key="5">
    <source>
        <dbReference type="ARBA" id="ARBA00022777"/>
    </source>
</evidence>
<proteinExistence type="inferred from homology"/>
<name>A0A6G0J7B0_LARCR</name>
<evidence type="ECO:0000256" key="6">
    <source>
        <dbReference type="ARBA" id="ARBA00022840"/>
    </source>
</evidence>
<sequence length="732" mass="82862">MECRVLSIQSHVVRGYVGNKSATFPLQVLGFEVDSINSVQFSNHTGYAHWKGQVLTAEELNVLYEGIKLNKVNHYDYILTGYSRDTSFLEMVVDIIKELKKANPSLVYVCDPVMGDHGAMYVPENLLPFEAELLTGRKINTQQDAVEVMDLLHKMGPETVVLTSTDLPSKHGDQFLVALGSQKIVKPDGTNSSQKICMDIPKVDAVFVGTGDLFAAMLLAWTHHHPKDLKTACEKTVSVMHHVVKRTITYATEMAGPGKRPSPAQLELRMVQSKADIENPAIVVEAKDPPWLVVVYREEPTQLSRLLSHGSVGLPEEPVHPAVADGLCVCGERPHHKLHSALHLHPLADQQAAIRRINCRLSYSLWSQLVMLLEWWSGTDCTLYTDQATVDKFGKEHVIVILNHNFEIDFLCGWTMCERFGVLGSSKVLAKHELLKVPLIGWTWYFLEIVFCKRKWEEDRKTVFKGLSRLKDYPECMWFLLYCEGTRFTETKHQISNQVAESKGLPKLKYHLLPRTKGFTTTLQCLKGTVTAVYDVTLNFKDNQTPTLLGIVNGKKYKADMSVRRFPVEDIPDDEKECANWLHKLYQEKDALQETYNKEGKFPGPTIIPHRRLWTLLNFLFWATLLLSPLIKFACGVAVSGSPPPHHRIHYLPHHSLHSYPPSHRGHRGEENRFQLRQPGGQERKLKCVTPPPLLSLYGRCCTVTLRCLNPTQLHSPPTVESLGRPGEETQL</sequence>
<reference evidence="9 10" key="1">
    <citation type="submission" date="2019-07" db="EMBL/GenBank/DDBJ databases">
        <title>Chromosome genome assembly for large yellow croaker.</title>
        <authorList>
            <person name="Xiao S."/>
        </authorList>
    </citation>
    <scope>NUCLEOTIDE SEQUENCE [LARGE SCALE GENOMIC DNA]</scope>
    <source>
        <strain evidence="9">JMULYC20181020</strain>
        <tissue evidence="9">Muscle</tissue>
    </source>
</reference>
<dbReference type="GO" id="GO:0009443">
    <property type="term" value="P:pyridoxal 5'-phosphate salvage"/>
    <property type="evidence" value="ECO:0007669"/>
    <property type="project" value="InterPro"/>
</dbReference>
<accession>A0A6G0J7B0</accession>
<evidence type="ECO:0000256" key="3">
    <source>
        <dbReference type="ARBA" id="ARBA00022679"/>
    </source>
</evidence>
<dbReference type="GO" id="GO:0005829">
    <property type="term" value="C:cytosol"/>
    <property type="evidence" value="ECO:0007669"/>
    <property type="project" value="TreeGrafter"/>
</dbReference>
<dbReference type="SUPFAM" id="SSF69593">
    <property type="entry name" value="Glycerol-3-phosphate (1)-acyltransferase"/>
    <property type="match status" value="1"/>
</dbReference>
<dbReference type="InterPro" id="IPR029056">
    <property type="entry name" value="Ribokinase-like"/>
</dbReference>
<protein>
    <recommendedName>
        <fullName evidence="2">pyridoxal kinase</fullName>
        <ecNumber evidence="2">2.7.1.35</ecNumber>
    </recommendedName>
    <alternativeName>
        <fullName evidence="7">Pyridoxine kinase</fullName>
    </alternativeName>
</protein>
<dbReference type="Proteomes" id="UP000424527">
    <property type="component" value="Unassembled WGS sequence"/>
</dbReference>
<keyword evidence="5" id="KW-0418">Kinase</keyword>
<dbReference type="SMART" id="SM00563">
    <property type="entry name" value="PlsC"/>
    <property type="match status" value="1"/>
</dbReference>
<dbReference type="CDD" id="cd07990">
    <property type="entry name" value="LPLAT_LCLAT1-like"/>
    <property type="match status" value="1"/>
</dbReference>
<keyword evidence="10" id="KW-1185">Reference proteome</keyword>
<dbReference type="NCBIfam" id="TIGR00687">
    <property type="entry name" value="pyridox_kin"/>
    <property type="match status" value="1"/>
</dbReference>
<gene>
    <name evidence="9" type="ORF">D5F01_LYC01887</name>
</gene>
<dbReference type="GO" id="GO:0005524">
    <property type="term" value="F:ATP binding"/>
    <property type="evidence" value="ECO:0007669"/>
    <property type="project" value="UniProtKB-KW"/>
</dbReference>
<evidence type="ECO:0000256" key="2">
    <source>
        <dbReference type="ARBA" id="ARBA00012104"/>
    </source>
</evidence>
<keyword evidence="3 9" id="KW-0808">Transferase</keyword>
<dbReference type="GO" id="GO:0016746">
    <property type="term" value="F:acyltransferase activity"/>
    <property type="evidence" value="ECO:0007669"/>
    <property type="project" value="UniProtKB-KW"/>
</dbReference>